<protein>
    <submittedName>
        <fullName evidence="1">Uncharacterized protein</fullName>
    </submittedName>
</protein>
<evidence type="ECO:0000313" key="1">
    <source>
        <dbReference type="EMBL" id="MBX50830.1"/>
    </source>
</evidence>
<proteinExistence type="predicted"/>
<dbReference type="EMBL" id="GGEC01070346">
    <property type="protein sequence ID" value="MBX50830.1"/>
    <property type="molecule type" value="Transcribed_RNA"/>
</dbReference>
<accession>A0A2P2P7T0</accession>
<dbReference type="AlphaFoldDB" id="A0A2P2P7T0"/>
<name>A0A2P2P7T0_RHIMU</name>
<sequence>MNGFRLIADSISLFEANHLAN</sequence>
<reference evidence="1" key="1">
    <citation type="submission" date="2018-02" db="EMBL/GenBank/DDBJ databases">
        <title>Rhizophora mucronata_Transcriptome.</title>
        <authorList>
            <person name="Meera S.P."/>
            <person name="Sreeshan A."/>
            <person name="Augustine A."/>
        </authorList>
    </citation>
    <scope>NUCLEOTIDE SEQUENCE</scope>
    <source>
        <tissue evidence="1">Leaf</tissue>
    </source>
</reference>
<organism evidence="1">
    <name type="scientific">Rhizophora mucronata</name>
    <name type="common">Asiatic mangrove</name>
    <dbReference type="NCBI Taxonomy" id="61149"/>
    <lineage>
        <taxon>Eukaryota</taxon>
        <taxon>Viridiplantae</taxon>
        <taxon>Streptophyta</taxon>
        <taxon>Embryophyta</taxon>
        <taxon>Tracheophyta</taxon>
        <taxon>Spermatophyta</taxon>
        <taxon>Magnoliopsida</taxon>
        <taxon>eudicotyledons</taxon>
        <taxon>Gunneridae</taxon>
        <taxon>Pentapetalae</taxon>
        <taxon>rosids</taxon>
        <taxon>fabids</taxon>
        <taxon>Malpighiales</taxon>
        <taxon>Rhizophoraceae</taxon>
        <taxon>Rhizophora</taxon>
    </lineage>
</organism>